<dbReference type="SUPFAM" id="SSF54189">
    <property type="entry name" value="Ribosomal proteins S24e, L23 and L15e"/>
    <property type="match status" value="1"/>
</dbReference>
<dbReference type="AlphaFoldDB" id="A0A2A5T1X6"/>
<gene>
    <name evidence="6" type="primary">rplW</name>
    <name evidence="8" type="ORF">BTN49_2241</name>
</gene>
<dbReference type="Pfam" id="PF00276">
    <property type="entry name" value="Ribosomal_L23"/>
    <property type="match status" value="1"/>
</dbReference>
<dbReference type="RefSeq" id="WP_097356844.1">
    <property type="nucleotide sequence ID" value="NZ_CAWNJE010000025.1"/>
</dbReference>
<evidence type="ECO:0000256" key="1">
    <source>
        <dbReference type="ARBA" id="ARBA00006700"/>
    </source>
</evidence>
<keyword evidence="9" id="KW-1185">Reference proteome</keyword>
<comment type="similarity">
    <text evidence="1 6">Belongs to the universal ribosomal protein uL23 family.</text>
</comment>
<keyword evidence="4 6" id="KW-0689">Ribosomal protein</keyword>
<comment type="subunit">
    <text evidence="6">Part of the 50S ribosomal subunit. Contacts protein L29, and trigger factor when it is bound to the ribosome.</text>
</comment>
<evidence type="ECO:0000256" key="3">
    <source>
        <dbReference type="ARBA" id="ARBA00022884"/>
    </source>
</evidence>
<dbReference type="InterPro" id="IPR012677">
    <property type="entry name" value="Nucleotide-bd_a/b_plait_sf"/>
</dbReference>
<dbReference type="GO" id="GO:0019843">
    <property type="term" value="F:rRNA binding"/>
    <property type="evidence" value="ECO:0007669"/>
    <property type="project" value="UniProtKB-UniRule"/>
</dbReference>
<evidence type="ECO:0000313" key="8">
    <source>
        <dbReference type="EMBL" id="PCS22173.1"/>
    </source>
</evidence>
<dbReference type="GO" id="GO:0005840">
    <property type="term" value="C:ribosome"/>
    <property type="evidence" value="ECO:0007669"/>
    <property type="project" value="UniProtKB-KW"/>
</dbReference>
<dbReference type="PANTHER" id="PTHR11620">
    <property type="entry name" value="60S RIBOSOMAL PROTEIN L23A"/>
    <property type="match status" value="1"/>
</dbReference>
<dbReference type="GeneID" id="66952090"/>
<evidence type="ECO:0000256" key="2">
    <source>
        <dbReference type="ARBA" id="ARBA00022730"/>
    </source>
</evidence>
<sequence>MITEERILQVLRAPHISEKATMVTEKYNAIVFKVAMTATKKEIKMAVETLFEVEVKSVNTLISKGKIKRSGSQQRRGQGRGQGRRNDSKKAYVFLKGGQGIDFAGGTE</sequence>
<evidence type="ECO:0000256" key="6">
    <source>
        <dbReference type="HAMAP-Rule" id="MF_01369"/>
    </source>
</evidence>
<reference evidence="9" key="1">
    <citation type="submission" date="2017-04" db="EMBL/GenBank/DDBJ databases">
        <title>Genome evolution of the luminous symbionts of deep sea anglerfish.</title>
        <authorList>
            <person name="Hendry T.A."/>
        </authorList>
    </citation>
    <scope>NUCLEOTIDE SEQUENCE [LARGE SCALE GENOMIC DNA]</scope>
</reference>
<dbReference type="GO" id="GO:0006412">
    <property type="term" value="P:translation"/>
    <property type="evidence" value="ECO:0007669"/>
    <property type="project" value="UniProtKB-UniRule"/>
</dbReference>
<name>A0A2A5T1X6_9GAMM</name>
<dbReference type="GO" id="GO:0003735">
    <property type="term" value="F:structural constituent of ribosome"/>
    <property type="evidence" value="ECO:0007669"/>
    <property type="project" value="InterPro"/>
</dbReference>
<dbReference type="FunFam" id="3.30.70.330:FF:000001">
    <property type="entry name" value="50S ribosomal protein L23"/>
    <property type="match status" value="1"/>
</dbReference>
<keyword evidence="5 6" id="KW-0687">Ribonucleoprotein</keyword>
<organism evidence="8 9">
    <name type="scientific">Candidatus Enterovibrio escicola</name>
    <dbReference type="NCBI Taxonomy" id="1927127"/>
    <lineage>
        <taxon>Bacteria</taxon>
        <taxon>Pseudomonadati</taxon>
        <taxon>Pseudomonadota</taxon>
        <taxon>Gammaproteobacteria</taxon>
        <taxon>Vibrionales</taxon>
        <taxon>Vibrionaceae</taxon>
        <taxon>Enterovibrio</taxon>
    </lineage>
</organism>
<evidence type="ECO:0000256" key="5">
    <source>
        <dbReference type="ARBA" id="ARBA00023274"/>
    </source>
</evidence>
<dbReference type="NCBIfam" id="NF004359">
    <property type="entry name" value="PRK05738.1-3"/>
    <property type="match status" value="1"/>
</dbReference>
<evidence type="ECO:0000256" key="7">
    <source>
        <dbReference type="SAM" id="MobiDB-lite"/>
    </source>
</evidence>
<dbReference type="HAMAP" id="MF_01369_B">
    <property type="entry name" value="Ribosomal_uL23_B"/>
    <property type="match status" value="1"/>
</dbReference>
<dbReference type="EMBL" id="NBYY01000025">
    <property type="protein sequence ID" value="PCS22173.1"/>
    <property type="molecule type" value="Genomic_DNA"/>
</dbReference>
<evidence type="ECO:0000256" key="4">
    <source>
        <dbReference type="ARBA" id="ARBA00022980"/>
    </source>
</evidence>
<comment type="caution">
    <text evidence="8">The sequence shown here is derived from an EMBL/GenBank/DDBJ whole genome shotgun (WGS) entry which is preliminary data.</text>
</comment>
<proteinExistence type="inferred from homology"/>
<accession>A0A2A5T1X6</accession>
<dbReference type="Proteomes" id="UP000219020">
    <property type="component" value="Unassembled WGS sequence"/>
</dbReference>
<dbReference type="Gene3D" id="3.30.70.330">
    <property type="match status" value="1"/>
</dbReference>
<feature type="region of interest" description="Disordered" evidence="7">
    <location>
        <begin position="66"/>
        <end position="90"/>
    </location>
</feature>
<dbReference type="NCBIfam" id="NF004363">
    <property type="entry name" value="PRK05738.2-4"/>
    <property type="match status" value="1"/>
</dbReference>
<keyword evidence="2 6" id="KW-0699">rRNA-binding</keyword>
<keyword evidence="3 6" id="KW-0694">RNA-binding</keyword>
<comment type="function">
    <text evidence="6">One of the early assembly proteins it binds 23S rRNA. One of the proteins that surrounds the polypeptide exit tunnel on the outside of the ribosome. Forms the main docking site for trigger factor binding to the ribosome.</text>
</comment>
<evidence type="ECO:0000313" key="9">
    <source>
        <dbReference type="Proteomes" id="UP000219020"/>
    </source>
</evidence>
<protein>
    <recommendedName>
        <fullName evidence="6">Large ribosomal subunit protein uL23</fullName>
    </recommendedName>
</protein>
<dbReference type="InterPro" id="IPR012678">
    <property type="entry name" value="Ribosomal_uL23/eL15/eS24_sf"/>
</dbReference>
<dbReference type="NCBIfam" id="NF004358">
    <property type="entry name" value="PRK05738.1-1"/>
    <property type="match status" value="1"/>
</dbReference>
<dbReference type="InterPro" id="IPR013025">
    <property type="entry name" value="Ribosomal_uL23-like"/>
</dbReference>
<dbReference type="GO" id="GO:1990904">
    <property type="term" value="C:ribonucleoprotein complex"/>
    <property type="evidence" value="ECO:0007669"/>
    <property type="project" value="UniProtKB-KW"/>
</dbReference>